<accession>A0A3P7K2I1</accession>
<keyword evidence="2" id="KW-1185">Reference proteome</keyword>
<dbReference type="AlphaFoldDB" id="A0A3P7K2I1"/>
<gene>
    <name evidence="1" type="ORF">SVUK_LOCUS20532</name>
</gene>
<organism evidence="1 2">
    <name type="scientific">Strongylus vulgaris</name>
    <name type="common">Blood worm</name>
    <dbReference type="NCBI Taxonomy" id="40348"/>
    <lineage>
        <taxon>Eukaryota</taxon>
        <taxon>Metazoa</taxon>
        <taxon>Ecdysozoa</taxon>
        <taxon>Nematoda</taxon>
        <taxon>Chromadorea</taxon>
        <taxon>Rhabditida</taxon>
        <taxon>Rhabditina</taxon>
        <taxon>Rhabditomorpha</taxon>
        <taxon>Strongyloidea</taxon>
        <taxon>Strongylidae</taxon>
        <taxon>Strongylus</taxon>
    </lineage>
</organism>
<dbReference type="EMBL" id="UYYB01141656">
    <property type="protein sequence ID" value="VDM85534.1"/>
    <property type="molecule type" value="Genomic_DNA"/>
</dbReference>
<reference evidence="1 2" key="1">
    <citation type="submission" date="2018-11" db="EMBL/GenBank/DDBJ databases">
        <authorList>
            <consortium name="Pathogen Informatics"/>
        </authorList>
    </citation>
    <scope>NUCLEOTIDE SEQUENCE [LARGE SCALE GENOMIC DNA]</scope>
</reference>
<proteinExistence type="predicted"/>
<evidence type="ECO:0000313" key="2">
    <source>
        <dbReference type="Proteomes" id="UP000270094"/>
    </source>
</evidence>
<evidence type="ECO:0000313" key="1">
    <source>
        <dbReference type="EMBL" id="VDM85534.1"/>
    </source>
</evidence>
<sequence length="99" mass="11792">MRSMFRLRDPAEYVFKAKHRWVGPIMGRTDDRLTLETLKSISREAKRPRERPPTRWADVFFARMDHLNFQLVTRASERQKEMEAILGPARRVKTGYLSE</sequence>
<dbReference type="Proteomes" id="UP000270094">
    <property type="component" value="Unassembled WGS sequence"/>
</dbReference>
<name>A0A3P7K2I1_STRVU</name>
<protein>
    <submittedName>
        <fullName evidence="1">Uncharacterized protein</fullName>
    </submittedName>
</protein>